<comment type="caution">
    <text evidence="2">The sequence shown here is derived from an EMBL/GenBank/DDBJ whole genome shotgun (WGS) entry which is preliminary data.</text>
</comment>
<name>A0A8H6Y6S2_9AGAR</name>
<evidence type="ECO:0000313" key="2">
    <source>
        <dbReference type="EMBL" id="KAF7353221.1"/>
    </source>
</evidence>
<evidence type="ECO:0000313" key="3">
    <source>
        <dbReference type="Proteomes" id="UP000623467"/>
    </source>
</evidence>
<sequence length="618" mass="69664">MQQLLFVYRLQWKVAITVAVSSEFGGFGCAPFLKRVTCRIADTLGKGSESDEEFIVLSTPDCTESASYPGAPFPGLKSSAELFVKSIGFLPSLLGARVTEFQGSGTSRTHIRKYSETIKRQIVDQRSITNYNCVINGGRGGSGGEGGDKGGDGGTGQGPTIYLGQSQAQEPSEFRTIPRGDVKLVKEVRLSTESGIVGRQSRGVSVRRAVYHAEIRGDPGTVTVAVYQGDGAEEEWRKDIAKYESIWHANIMQLYGLVSTKGLCAMVFHDELIPYHQFYHRFQHSPILSAYFKGYRPTIKAVEAWEAVGYISHVFSRHWIEYIDLPGGAGMSYELPWWVIDADTLRLENVSLDAPDSEDMIISSLSEDQYHEDFQVSTGHPLGPGIFRSDSQHGTFVRITEPLQILPDKELDWDTHGNAPDELLPNSWIRLDLRLRFPLFKIWKAWLAQANQIFAELQEREHVEDYVCIDHVCFMLQIPDKRDIPDGYLFVCPPQDFRTDTEPHATLYQWPACPAYWSLDPSGADCLSTEDARALGFPTIHIETAVNGYSWDCSVYEGLRRFHEGKGFDPDSREVTRQLGYPLYEVLSDRVPFPACKEKYWPCNLEDSEFCRELCHFL</sequence>
<keyword evidence="3" id="KW-1185">Reference proteome</keyword>
<proteinExistence type="predicted"/>
<dbReference type="Proteomes" id="UP000623467">
    <property type="component" value="Unassembled WGS sequence"/>
</dbReference>
<protein>
    <submittedName>
        <fullName evidence="2">Uncharacterized protein</fullName>
    </submittedName>
</protein>
<dbReference type="AlphaFoldDB" id="A0A8H6Y6S2"/>
<evidence type="ECO:0000256" key="1">
    <source>
        <dbReference type="SAM" id="MobiDB-lite"/>
    </source>
</evidence>
<gene>
    <name evidence="2" type="ORF">MSAN_01509900</name>
</gene>
<accession>A0A8H6Y6S2</accession>
<dbReference type="EMBL" id="JACAZH010000012">
    <property type="protein sequence ID" value="KAF7353221.1"/>
    <property type="molecule type" value="Genomic_DNA"/>
</dbReference>
<organism evidence="2 3">
    <name type="scientific">Mycena sanguinolenta</name>
    <dbReference type="NCBI Taxonomy" id="230812"/>
    <lineage>
        <taxon>Eukaryota</taxon>
        <taxon>Fungi</taxon>
        <taxon>Dikarya</taxon>
        <taxon>Basidiomycota</taxon>
        <taxon>Agaricomycotina</taxon>
        <taxon>Agaricomycetes</taxon>
        <taxon>Agaricomycetidae</taxon>
        <taxon>Agaricales</taxon>
        <taxon>Marasmiineae</taxon>
        <taxon>Mycenaceae</taxon>
        <taxon>Mycena</taxon>
    </lineage>
</organism>
<reference evidence="2" key="1">
    <citation type="submission" date="2020-05" db="EMBL/GenBank/DDBJ databases">
        <title>Mycena genomes resolve the evolution of fungal bioluminescence.</title>
        <authorList>
            <person name="Tsai I.J."/>
        </authorList>
    </citation>
    <scope>NUCLEOTIDE SEQUENCE</scope>
    <source>
        <strain evidence="2">160909Yilan</strain>
    </source>
</reference>
<feature type="region of interest" description="Disordered" evidence="1">
    <location>
        <begin position="139"/>
        <end position="173"/>
    </location>
</feature>